<dbReference type="OrthoDB" id="7794at2157"/>
<dbReference type="GeneID" id="10822574"/>
<feature type="compositionally biased region" description="Polar residues" evidence="1">
    <location>
        <begin position="14"/>
        <end position="28"/>
    </location>
</feature>
<dbReference type="AlphaFoldDB" id="F7XLJ2"/>
<dbReference type="EMBL" id="CP002101">
    <property type="protein sequence ID" value="AEH60811.1"/>
    <property type="molecule type" value="Genomic_DNA"/>
</dbReference>
<protein>
    <submittedName>
        <fullName evidence="2">Uncharacterized protein</fullName>
    </submittedName>
</protein>
<keyword evidence="3" id="KW-1185">Reference proteome</keyword>
<name>F7XLJ2_METZD</name>
<evidence type="ECO:0000313" key="3">
    <source>
        <dbReference type="Proteomes" id="UP000006622"/>
    </source>
</evidence>
<dbReference type="STRING" id="679901.Mzhil_0952"/>
<dbReference type="Proteomes" id="UP000006622">
    <property type="component" value="Chromosome"/>
</dbReference>
<feature type="region of interest" description="Disordered" evidence="1">
    <location>
        <begin position="1"/>
        <end position="39"/>
    </location>
</feature>
<feature type="compositionally biased region" description="Basic and acidic residues" evidence="1">
    <location>
        <begin position="29"/>
        <end position="39"/>
    </location>
</feature>
<evidence type="ECO:0000256" key="1">
    <source>
        <dbReference type="SAM" id="MobiDB-lite"/>
    </source>
</evidence>
<evidence type="ECO:0000313" key="2">
    <source>
        <dbReference type="EMBL" id="AEH60811.1"/>
    </source>
</evidence>
<reference evidence="2" key="1">
    <citation type="submission" date="2010-07" db="EMBL/GenBank/DDBJ databases">
        <title>The complete genome of Methanosalsum zhilinae DSM 4017.</title>
        <authorList>
            <consortium name="US DOE Joint Genome Institute (JGI-PGF)"/>
            <person name="Lucas S."/>
            <person name="Copeland A."/>
            <person name="Lapidus A."/>
            <person name="Glavina del Rio T."/>
            <person name="Dalin E."/>
            <person name="Tice H."/>
            <person name="Bruce D."/>
            <person name="Goodwin L."/>
            <person name="Pitluck S."/>
            <person name="Kyrpides N."/>
            <person name="Mavromatis K."/>
            <person name="Ovchinnikova G."/>
            <person name="Daligault H."/>
            <person name="Detter J.C."/>
            <person name="Han C."/>
            <person name="Tapia R."/>
            <person name="Larimer F."/>
            <person name="Land M."/>
            <person name="Hauser L."/>
            <person name="Markowitz V."/>
            <person name="Cheng J.-F."/>
            <person name="Hugenholtz P."/>
            <person name="Woyke T."/>
            <person name="Wu D."/>
            <person name="Spring S."/>
            <person name="Schueler E."/>
            <person name="Brambilla E."/>
            <person name="Klenk H.-P."/>
            <person name="Eisen J.A."/>
        </authorList>
    </citation>
    <scope>NUCLEOTIDE SEQUENCE</scope>
    <source>
        <strain evidence="2">DSM 4017</strain>
    </source>
</reference>
<sequence>MASNKNSYKDSGKCNLNNVDLDSAPLSSETKERIKEAREDLKSGNVCTLKQLKNELGLE</sequence>
<gene>
    <name evidence="2" type="ordered locus">Mzhil_0952</name>
</gene>
<dbReference type="KEGG" id="mzh:Mzhil_0952"/>
<accession>F7XLJ2</accession>
<proteinExistence type="predicted"/>
<dbReference type="HOGENOM" id="CLU_2949373_0_0_2"/>
<dbReference type="RefSeq" id="WP_013898250.1">
    <property type="nucleotide sequence ID" value="NC_015676.1"/>
</dbReference>
<organism evidence="2 3">
    <name type="scientific">Methanosalsum zhilinae (strain DSM 4017 / NBRC 107636 / OCM 62 / WeN5)</name>
    <name type="common">Methanohalophilus zhilinae</name>
    <dbReference type="NCBI Taxonomy" id="679901"/>
    <lineage>
        <taxon>Archaea</taxon>
        <taxon>Methanobacteriati</taxon>
        <taxon>Methanobacteriota</taxon>
        <taxon>Stenosarchaea group</taxon>
        <taxon>Methanomicrobia</taxon>
        <taxon>Methanosarcinales</taxon>
        <taxon>Methanosarcinaceae</taxon>
        <taxon>Methanosalsum</taxon>
    </lineage>
</organism>